<proteinExistence type="predicted"/>
<dbReference type="EMBL" id="JAHWGI010000147">
    <property type="protein sequence ID" value="KAK3910069.1"/>
    <property type="molecule type" value="Genomic_DNA"/>
</dbReference>
<accession>A0AAE1L8V1</accession>
<comment type="caution">
    <text evidence="1">The sequence shown here is derived from an EMBL/GenBank/DDBJ whole genome shotgun (WGS) entry which is preliminary data.</text>
</comment>
<sequence>MLMMELRQCFGEFGLTRNAQDRILALFRARGYPDLPVSSKTLMGTCRSVAHLLKKCTNGKLHYFGIAEGVRQTVTNEYLSRCSVINLDFAFDGLSPYGSVKTKVWPILCRLSATDFSHESSPFVVCVFSGTDNPEPSEFLEDFVSEAKVLQSSGLKINGIRYEVHIQKFVADYPARCRMKCVNGEGPASLVQCERCTIIGKNVDNITHFSSTEVRMSNPTLRTDLTFRQRAQPEYHTHHKKGPRPDSPFLALDLHMLYAFPIDPMHLLYLGIMRRYWEYLISVKKGKYHLTPAKTEEISEFMNNELRHQFPSDFSRRLRGLAEYKSYKATEWRRFLLYDGMLVLRKFLPRPCYKNFLLLSCAVRILSAVDLFQQEGLRSDANVMLQAFVADSQVKFGKNFLTIKMHSLVHLAKDAEMHGVLDSFSAFPFESYLGRINAAMRGHGRCIEQIVGRIREGYLLQPVPVRMRSTERPQPVLSEEVTSGDTQDKREYLQMRLPDVEISAGKMRDSIVMTQSGEVLRVSAIIHDTVQGKIYIVGYKFKHSGDFFRTPIRSSAIGIRKVWGYDSSTERQWHIEEIRCKCVLLQYNSEPKEWLCLPFLQQHC</sequence>
<gene>
    <name evidence="1" type="ORF">KUF71_000647</name>
</gene>
<organism evidence="1 2">
    <name type="scientific">Frankliniella fusca</name>
    <dbReference type="NCBI Taxonomy" id="407009"/>
    <lineage>
        <taxon>Eukaryota</taxon>
        <taxon>Metazoa</taxon>
        <taxon>Ecdysozoa</taxon>
        <taxon>Arthropoda</taxon>
        <taxon>Hexapoda</taxon>
        <taxon>Insecta</taxon>
        <taxon>Pterygota</taxon>
        <taxon>Neoptera</taxon>
        <taxon>Paraneoptera</taxon>
        <taxon>Thysanoptera</taxon>
        <taxon>Terebrantia</taxon>
        <taxon>Thripoidea</taxon>
        <taxon>Thripidae</taxon>
        <taxon>Frankliniella</taxon>
    </lineage>
</organism>
<protein>
    <submittedName>
        <fullName evidence="1">V-type proton ATPase catalytic subunit A</fullName>
    </submittedName>
</protein>
<evidence type="ECO:0000313" key="2">
    <source>
        <dbReference type="Proteomes" id="UP001219518"/>
    </source>
</evidence>
<dbReference type="Proteomes" id="UP001219518">
    <property type="component" value="Unassembled WGS sequence"/>
</dbReference>
<reference evidence="1" key="2">
    <citation type="journal article" date="2023" name="BMC Genomics">
        <title>Pest status, molecular evolution, and epigenetic factors derived from the genome assembly of Frankliniella fusca, a thysanopteran phytovirus vector.</title>
        <authorList>
            <person name="Catto M.A."/>
            <person name="Labadie P.E."/>
            <person name="Jacobson A.L."/>
            <person name="Kennedy G.G."/>
            <person name="Srinivasan R."/>
            <person name="Hunt B.G."/>
        </authorList>
    </citation>
    <scope>NUCLEOTIDE SEQUENCE</scope>
    <source>
        <strain evidence="1">PL_HMW_Pooled</strain>
    </source>
</reference>
<dbReference type="AlphaFoldDB" id="A0AAE1L8V1"/>
<name>A0AAE1L8V1_9NEOP</name>
<keyword evidence="2" id="KW-1185">Reference proteome</keyword>
<dbReference type="PANTHER" id="PTHR33053">
    <property type="entry name" value="PROTEIN, PUTATIVE-RELATED"/>
    <property type="match status" value="1"/>
</dbReference>
<evidence type="ECO:0000313" key="1">
    <source>
        <dbReference type="EMBL" id="KAK3910069.1"/>
    </source>
</evidence>
<reference evidence="1" key="1">
    <citation type="submission" date="2021-07" db="EMBL/GenBank/DDBJ databases">
        <authorList>
            <person name="Catto M.A."/>
            <person name="Jacobson A."/>
            <person name="Kennedy G."/>
            <person name="Labadie P."/>
            <person name="Hunt B.G."/>
            <person name="Srinivasan R."/>
        </authorList>
    </citation>
    <scope>NUCLEOTIDE SEQUENCE</scope>
    <source>
        <strain evidence="1">PL_HMW_Pooled</strain>
        <tissue evidence="1">Head</tissue>
    </source>
</reference>
<dbReference type="PANTHER" id="PTHR33053:SF9">
    <property type="entry name" value="AGAP000105-PA"/>
    <property type="match status" value="1"/>
</dbReference>